<organism evidence="1 2">
    <name type="scientific">Pistacia integerrima</name>
    <dbReference type="NCBI Taxonomy" id="434235"/>
    <lineage>
        <taxon>Eukaryota</taxon>
        <taxon>Viridiplantae</taxon>
        <taxon>Streptophyta</taxon>
        <taxon>Embryophyta</taxon>
        <taxon>Tracheophyta</taxon>
        <taxon>Spermatophyta</taxon>
        <taxon>Magnoliopsida</taxon>
        <taxon>eudicotyledons</taxon>
        <taxon>Gunneridae</taxon>
        <taxon>Pentapetalae</taxon>
        <taxon>rosids</taxon>
        <taxon>malvids</taxon>
        <taxon>Sapindales</taxon>
        <taxon>Anacardiaceae</taxon>
        <taxon>Pistacia</taxon>
    </lineage>
</organism>
<reference evidence="2" key="1">
    <citation type="journal article" date="2023" name="G3 (Bethesda)">
        <title>Genome assembly and association tests identify interacting loci associated with vigor, precocity, and sex in interspecific pistachio rootstocks.</title>
        <authorList>
            <person name="Palmer W."/>
            <person name="Jacygrad E."/>
            <person name="Sagayaradj S."/>
            <person name="Cavanaugh K."/>
            <person name="Han R."/>
            <person name="Bertier L."/>
            <person name="Beede B."/>
            <person name="Kafkas S."/>
            <person name="Golino D."/>
            <person name="Preece J."/>
            <person name="Michelmore R."/>
        </authorList>
    </citation>
    <scope>NUCLEOTIDE SEQUENCE [LARGE SCALE GENOMIC DNA]</scope>
</reference>
<dbReference type="EMBL" id="CM047739">
    <property type="protein sequence ID" value="KAJ0043537.1"/>
    <property type="molecule type" value="Genomic_DNA"/>
</dbReference>
<keyword evidence="2" id="KW-1185">Reference proteome</keyword>
<accession>A0ACC0YY20</accession>
<proteinExistence type="predicted"/>
<evidence type="ECO:0000313" key="1">
    <source>
        <dbReference type="EMBL" id="KAJ0043537.1"/>
    </source>
</evidence>
<protein>
    <submittedName>
        <fullName evidence="1">Uncharacterized protein</fullName>
    </submittedName>
</protein>
<comment type="caution">
    <text evidence="1">The sequence shown here is derived from an EMBL/GenBank/DDBJ whole genome shotgun (WGS) entry which is preliminary data.</text>
</comment>
<gene>
    <name evidence="1" type="ORF">Pint_19039</name>
</gene>
<evidence type="ECO:0000313" key="2">
    <source>
        <dbReference type="Proteomes" id="UP001163603"/>
    </source>
</evidence>
<dbReference type="Proteomes" id="UP001163603">
    <property type="component" value="Chromosome 4"/>
</dbReference>
<sequence>MKKMVADLGSQLSTMATIDDEKGEGVSEIKEQLNVVSEKIIGREEDQSMIWDAGIN</sequence>
<name>A0ACC0YY20_9ROSI</name>